<feature type="domain" description="Orn/Lys/Arg decarboxylase C-terminal" evidence="8">
    <location>
        <begin position="364"/>
        <end position="443"/>
    </location>
</feature>
<comment type="similarity">
    <text evidence="2">Belongs to the Orn/Lys/Arg decarboxylase class-I family.</text>
</comment>
<evidence type="ECO:0000313" key="10">
    <source>
        <dbReference type="Proteomes" id="UP000294545"/>
    </source>
</evidence>
<evidence type="ECO:0000259" key="8">
    <source>
        <dbReference type="Pfam" id="PF03711"/>
    </source>
</evidence>
<keyword evidence="6" id="KW-0472">Membrane</keyword>
<dbReference type="InterPro" id="IPR008286">
    <property type="entry name" value="Prn/Lys/Arg_de-COase_C"/>
</dbReference>
<dbReference type="AlphaFoldDB" id="A0A4R1N3K4"/>
<dbReference type="Gene3D" id="3.90.100.10">
    <property type="entry name" value="Orn/Lys/Arg decarboxylase, C-terminal domain"/>
    <property type="match status" value="1"/>
</dbReference>
<keyword evidence="3" id="KW-0210">Decarboxylase</keyword>
<sequence>MYTPVYKQLQNYINQKTTSFHIPGHKNSPFLKKELIHFDLTEIEGLDNLHSPNDIIKKSQENAARVYQTKKTFYLVNGSTVGILAAMLALTNKKDKIIMARNSHRSVYNGVILNELDPCYVYPDILKDYSVPGSIHPKDIEAILKKEKDIKLIIITSPTYEGIISDIKAIASIAKRYRIPLIVDEAHGSHLAFNKYFPSSAIEYGADIVIHSLHKTLPSLTQTALLHINDNSIDAEKIKEHLSILQTSSPSYVLLSSIDYCIGLMESKKEELFNTFVENIKTFRKDIKSQLNVFNIVGKNNTSNQGMYDMDLSRLVVNTQNSLITGNELEKKLKKDYNIQIELANKSNIIAMATIGNSKKDFDKLLKAILDIDRSLKKKEELSDIFNTIKLNKVMTPYEAKKKHTKTIKFVSSKGYVASEFIIPYPPGIPVIAPGEELTQEIIELVLEYKAIGIQLIGMWDTTLETIQVIK</sequence>
<dbReference type="InterPro" id="IPR015424">
    <property type="entry name" value="PyrdxlP-dep_Trfase"/>
</dbReference>
<reference evidence="9 10" key="1">
    <citation type="submission" date="2019-03" db="EMBL/GenBank/DDBJ databases">
        <title>Genomic Encyclopedia of Type Strains, Phase IV (KMG-IV): sequencing the most valuable type-strain genomes for metagenomic binning, comparative biology and taxonomic classification.</title>
        <authorList>
            <person name="Goeker M."/>
        </authorList>
    </citation>
    <scope>NUCLEOTIDE SEQUENCE [LARGE SCALE GENOMIC DNA]</scope>
    <source>
        <strain evidence="9 10">DSM 24176</strain>
    </source>
</reference>
<dbReference type="PANTHER" id="PTHR43277:SF4">
    <property type="entry name" value="ARGININE DECARBOXYLASE"/>
    <property type="match status" value="1"/>
</dbReference>
<accession>A0A4R1N3K4</accession>
<feature type="domain" description="Orn/Lys/Arg decarboxylases family 1 pyridoxal-P attachment site" evidence="7">
    <location>
        <begin position="3"/>
        <end position="310"/>
    </location>
</feature>
<dbReference type="GO" id="GO:0016831">
    <property type="term" value="F:carboxy-lyase activity"/>
    <property type="evidence" value="ECO:0007669"/>
    <property type="project" value="UniProtKB-KW"/>
</dbReference>
<comment type="caution">
    <text evidence="9">The sequence shown here is derived from an EMBL/GenBank/DDBJ whole genome shotgun (WGS) entry which is preliminary data.</text>
</comment>
<gene>
    <name evidence="9" type="ORF">EDC19_0014</name>
</gene>
<dbReference type="Proteomes" id="UP000294545">
    <property type="component" value="Unassembled WGS sequence"/>
</dbReference>
<dbReference type="Pfam" id="PF01276">
    <property type="entry name" value="OKR_DC_1"/>
    <property type="match status" value="1"/>
</dbReference>
<comment type="cofactor">
    <cofactor evidence="1">
        <name>pyridoxal 5'-phosphate</name>
        <dbReference type="ChEBI" id="CHEBI:597326"/>
    </cofactor>
</comment>
<organism evidence="9 10">
    <name type="scientific">Natranaerovirga hydrolytica</name>
    <dbReference type="NCBI Taxonomy" id="680378"/>
    <lineage>
        <taxon>Bacteria</taxon>
        <taxon>Bacillati</taxon>
        <taxon>Bacillota</taxon>
        <taxon>Clostridia</taxon>
        <taxon>Lachnospirales</taxon>
        <taxon>Natranaerovirgaceae</taxon>
        <taxon>Natranaerovirga</taxon>
    </lineage>
</organism>
<dbReference type="Pfam" id="PF03711">
    <property type="entry name" value="OKR_DC_1_C"/>
    <property type="match status" value="1"/>
</dbReference>
<dbReference type="InterPro" id="IPR000310">
    <property type="entry name" value="Orn/Lys/Arg_deCO2ase_major_dom"/>
</dbReference>
<keyword evidence="6" id="KW-0812">Transmembrane</keyword>
<evidence type="ECO:0000256" key="2">
    <source>
        <dbReference type="ARBA" id="ARBA00010671"/>
    </source>
</evidence>
<evidence type="ECO:0000256" key="4">
    <source>
        <dbReference type="ARBA" id="ARBA00022898"/>
    </source>
</evidence>
<dbReference type="OrthoDB" id="9815233at2"/>
<keyword evidence="4" id="KW-0663">Pyridoxal phosphate</keyword>
<dbReference type="EMBL" id="SMGQ01000001">
    <property type="protein sequence ID" value="TCL00034.1"/>
    <property type="molecule type" value="Genomic_DNA"/>
</dbReference>
<proteinExistence type="inferred from homology"/>
<protein>
    <submittedName>
        <fullName evidence="9">Lysine decarboxylase</fullName>
    </submittedName>
</protein>
<dbReference type="InterPro" id="IPR052357">
    <property type="entry name" value="Orn_Lys_Arg_decarboxylase-I"/>
</dbReference>
<dbReference type="InterPro" id="IPR015421">
    <property type="entry name" value="PyrdxlP-dep_Trfase_major"/>
</dbReference>
<evidence type="ECO:0000256" key="1">
    <source>
        <dbReference type="ARBA" id="ARBA00001933"/>
    </source>
</evidence>
<dbReference type="SUPFAM" id="SSF53383">
    <property type="entry name" value="PLP-dependent transferases"/>
    <property type="match status" value="1"/>
</dbReference>
<keyword evidence="10" id="KW-1185">Reference proteome</keyword>
<keyword evidence="6" id="KW-1133">Transmembrane helix</keyword>
<keyword evidence="5" id="KW-0456">Lyase</keyword>
<name>A0A4R1N3K4_9FIRM</name>
<dbReference type="PANTHER" id="PTHR43277">
    <property type="entry name" value="ARGININE DECARBOXYLASE"/>
    <property type="match status" value="1"/>
</dbReference>
<evidence type="ECO:0000259" key="7">
    <source>
        <dbReference type="Pfam" id="PF01276"/>
    </source>
</evidence>
<dbReference type="SUPFAM" id="SSF55904">
    <property type="entry name" value="Ornithine decarboxylase C-terminal domain"/>
    <property type="match status" value="1"/>
</dbReference>
<evidence type="ECO:0000256" key="6">
    <source>
        <dbReference type="SAM" id="Phobius"/>
    </source>
</evidence>
<feature type="transmembrane region" description="Helical" evidence="6">
    <location>
        <begin position="72"/>
        <end position="91"/>
    </location>
</feature>
<evidence type="ECO:0000313" key="9">
    <source>
        <dbReference type="EMBL" id="TCL00034.1"/>
    </source>
</evidence>
<dbReference type="InterPro" id="IPR036633">
    <property type="entry name" value="Prn/Lys/Arg_de-COase_C_sf"/>
</dbReference>
<evidence type="ECO:0000256" key="3">
    <source>
        <dbReference type="ARBA" id="ARBA00022793"/>
    </source>
</evidence>
<dbReference type="Gene3D" id="3.40.640.10">
    <property type="entry name" value="Type I PLP-dependent aspartate aminotransferase-like (Major domain)"/>
    <property type="match status" value="1"/>
</dbReference>
<evidence type="ECO:0000256" key="5">
    <source>
        <dbReference type="ARBA" id="ARBA00023239"/>
    </source>
</evidence>
<dbReference type="RefSeq" id="WP_132278667.1">
    <property type="nucleotide sequence ID" value="NZ_SMGQ01000001.1"/>
</dbReference>